<gene>
    <name evidence="2" type="ORF">EDC14_103626</name>
</gene>
<protein>
    <submittedName>
        <fullName evidence="2">Glycosyl transferase family 1</fullName>
    </submittedName>
</protein>
<dbReference type="GO" id="GO:0016740">
    <property type="term" value="F:transferase activity"/>
    <property type="evidence" value="ECO:0007669"/>
    <property type="project" value="UniProtKB-KW"/>
</dbReference>
<feature type="domain" description="Spore protein YkvP/CgeB glycosyl transferase-like" evidence="1">
    <location>
        <begin position="155"/>
        <end position="305"/>
    </location>
</feature>
<evidence type="ECO:0000259" key="1">
    <source>
        <dbReference type="Pfam" id="PF13524"/>
    </source>
</evidence>
<sequence length="321" mass="37823">MLPSNIRPHRSRRILFIGDIYDKYYSYHYYKFFTRMGHQLMTVCPTGNIPVNGVFSFRKTILPLLQVNGFVPDLVIAAESPPCYWANYQELRKWLHAPMVFLSFDTALRHREHAIFGNDFDMVFISQQDYLDYFYKNCGAKTYWLQYGCDPEVHQPLKNQAEIYDLAFAGSAWCYPRAYQRRIDYLTALQKVFSLKIGEGFWGHQAAELYAQSRMIFNLGLLNGVNPRIYEALSYGKLLLTNRTQSLQGVFADHVHLVFYDNLNHLAALIRHFLRQPDKRLKIAQQGHYKAWLKHTFYHRVDQVLRRVFQEQIYAPIPENG</sequence>
<reference evidence="2 3" key="1">
    <citation type="submission" date="2019-03" db="EMBL/GenBank/DDBJ databases">
        <title>Genomic Encyclopedia of Type Strains, Phase IV (KMG-IV): sequencing the most valuable type-strain genomes for metagenomic binning, comparative biology and taxonomic classification.</title>
        <authorList>
            <person name="Goeker M."/>
        </authorList>
    </citation>
    <scope>NUCLEOTIDE SEQUENCE [LARGE SCALE GENOMIC DNA]</scope>
    <source>
        <strain evidence="2 3">LX-B</strain>
    </source>
</reference>
<dbReference type="InterPro" id="IPR055259">
    <property type="entry name" value="YkvP/CgeB_Glyco_trans-like"/>
</dbReference>
<dbReference type="Gene3D" id="3.40.50.2000">
    <property type="entry name" value="Glycogen Phosphorylase B"/>
    <property type="match status" value="1"/>
</dbReference>
<evidence type="ECO:0000313" key="2">
    <source>
        <dbReference type="EMBL" id="TCL60273.1"/>
    </source>
</evidence>
<name>A0A4R1R485_HYDET</name>
<dbReference type="RefSeq" id="WP_165908214.1">
    <property type="nucleotide sequence ID" value="NZ_SLUN01000036.1"/>
</dbReference>
<dbReference type="AlphaFoldDB" id="A0A4R1R485"/>
<dbReference type="EMBL" id="SLUN01000036">
    <property type="protein sequence ID" value="TCL60273.1"/>
    <property type="molecule type" value="Genomic_DNA"/>
</dbReference>
<proteinExistence type="predicted"/>
<dbReference type="SUPFAM" id="SSF53756">
    <property type="entry name" value="UDP-Glycosyltransferase/glycogen phosphorylase"/>
    <property type="match status" value="1"/>
</dbReference>
<dbReference type="Pfam" id="PF13524">
    <property type="entry name" value="Glyco_trans_1_2"/>
    <property type="match status" value="1"/>
</dbReference>
<comment type="caution">
    <text evidence="2">The sequence shown here is derived from an EMBL/GenBank/DDBJ whole genome shotgun (WGS) entry which is preliminary data.</text>
</comment>
<keyword evidence="3" id="KW-1185">Reference proteome</keyword>
<dbReference type="Proteomes" id="UP000295008">
    <property type="component" value="Unassembled WGS sequence"/>
</dbReference>
<keyword evidence="2" id="KW-0808">Transferase</keyword>
<evidence type="ECO:0000313" key="3">
    <source>
        <dbReference type="Proteomes" id="UP000295008"/>
    </source>
</evidence>
<organism evidence="2 3">
    <name type="scientific">Hydrogenispora ethanolica</name>
    <dbReference type="NCBI Taxonomy" id="1082276"/>
    <lineage>
        <taxon>Bacteria</taxon>
        <taxon>Bacillati</taxon>
        <taxon>Bacillota</taxon>
        <taxon>Hydrogenispora</taxon>
    </lineage>
</organism>
<accession>A0A4R1R485</accession>